<dbReference type="EMBL" id="CAJVQB010149615">
    <property type="protein sequence ID" value="CAG8855463.1"/>
    <property type="molecule type" value="Genomic_DNA"/>
</dbReference>
<comment type="caution">
    <text evidence="1">The sequence shown here is derived from an EMBL/GenBank/DDBJ whole genome shotgun (WGS) entry which is preliminary data.</text>
</comment>
<evidence type="ECO:0000313" key="2">
    <source>
        <dbReference type="Proteomes" id="UP000789901"/>
    </source>
</evidence>
<protein>
    <submittedName>
        <fullName evidence="1">6095_t:CDS:1</fullName>
    </submittedName>
</protein>
<reference evidence="1 2" key="1">
    <citation type="submission" date="2021-06" db="EMBL/GenBank/DDBJ databases">
        <authorList>
            <person name="Kallberg Y."/>
            <person name="Tangrot J."/>
            <person name="Rosling A."/>
        </authorList>
    </citation>
    <scope>NUCLEOTIDE SEQUENCE [LARGE SCALE GENOMIC DNA]</scope>
    <source>
        <strain evidence="1 2">120-4 pot B 10/14</strain>
    </source>
</reference>
<gene>
    <name evidence="1" type="ORF">GMARGA_LOCUS44284</name>
</gene>
<proteinExistence type="predicted"/>
<organism evidence="1 2">
    <name type="scientific">Gigaspora margarita</name>
    <dbReference type="NCBI Taxonomy" id="4874"/>
    <lineage>
        <taxon>Eukaryota</taxon>
        <taxon>Fungi</taxon>
        <taxon>Fungi incertae sedis</taxon>
        <taxon>Mucoromycota</taxon>
        <taxon>Glomeromycotina</taxon>
        <taxon>Glomeromycetes</taxon>
        <taxon>Diversisporales</taxon>
        <taxon>Gigasporaceae</taxon>
        <taxon>Gigaspora</taxon>
    </lineage>
</organism>
<evidence type="ECO:0000313" key="1">
    <source>
        <dbReference type="EMBL" id="CAG8855463.1"/>
    </source>
</evidence>
<keyword evidence="2" id="KW-1185">Reference proteome</keyword>
<accession>A0ABN7XM71</accession>
<dbReference type="Proteomes" id="UP000789901">
    <property type="component" value="Unassembled WGS sequence"/>
</dbReference>
<name>A0ABN7XM71_GIGMA</name>
<sequence length="52" mass="5749">STKLLTRDQMETSQEQSELVVTDELALKGYGPLSPHVQIGQKPTVVDPEINK</sequence>
<feature type="non-terminal residue" evidence="1">
    <location>
        <position position="1"/>
    </location>
</feature>